<dbReference type="AlphaFoldDB" id="A0AAD4JP91"/>
<protein>
    <submittedName>
        <fullName evidence="1">Uncharacterized protein</fullName>
    </submittedName>
</protein>
<evidence type="ECO:0000313" key="1">
    <source>
        <dbReference type="EMBL" id="KAH6837524.1"/>
    </source>
</evidence>
<comment type="caution">
    <text evidence="1">The sequence shown here is derived from an EMBL/GenBank/DDBJ whole genome shotgun (WGS) entry which is preliminary data.</text>
</comment>
<reference evidence="1 2" key="1">
    <citation type="journal article" date="2021" name="Nat. Commun.">
        <title>Incipient diploidization of the medicinal plant Perilla within 10,000 years.</title>
        <authorList>
            <person name="Zhang Y."/>
            <person name="Shen Q."/>
            <person name="Leng L."/>
            <person name="Zhang D."/>
            <person name="Chen S."/>
            <person name="Shi Y."/>
            <person name="Ning Z."/>
            <person name="Chen S."/>
        </authorList>
    </citation>
    <scope>NUCLEOTIDE SEQUENCE [LARGE SCALE GENOMIC DNA]</scope>
    <source>
        <strain evidence="2">cv. PC099</strain>
    </source>
</reference>
<keyword evidence="2" id="KW-1185">Reference proteome</keyword>
<proteinExistence type="predicted"/>
<organism evidence="1 2">
    <name type="scientific">Perilla frutescens var. hirtella</name>
    <name type="common">Perilla citriodora</name>
    <name type="synonym">Perilla setoyensis</name>
    <dbReference type="NCBI Taxonomy" id="608512"/>
    <lineage>
        <taxon>Eukaryota</taxon>
        <taxon>Viridiplantae</taxon>
        <taxon>Streptophyta</taxon>
        <taxon>Embryophyta</taxon>
        <taxon>Tracheophyta</taxon>
        <taxon>Spermatophyta</taxon>
        <taxon>Magnoliopsida</taxon>
        <taxon>eudicotyledons</taxon>
        <taxon>Gunneridae</taxon>
        <taxon>Pentapetalae</taxon>
        <taxon>asterids</taxon>
        <taxon>lamiids</taxon>
        <taxon>Lamiales</taxon>
        <taxon>Lamiaceae</taxon>
        <taxon>Nepetoideae</taxon>
        <taxon>Elsholtzieae</taxon>
        <taxon>Perilla</taxon>
    </lineage>
</organism>
<gene>
    <name evidence="1" type="ORF">C2S53_008497</name>
</gene>
<evidence type="ECO:0000313" key="2">
    <source>
        <dbReference type="Proteomes" id="UP001190926"/>
    </source>
</evidence>
<dbReference type="EMBL" id="SDAM02000017">
    <property type="protein sequence ID" value="KAH6837524.1"/>
    <property type="molecule type" value="Genomic_DNA"/>
</dbReference>
<dbReference type="PANTHER" id="PTHR34665:SF4">
    <property type="entry name" value="DUF3741 DOMAIN-CONTAINING PROTEIN"/>
    <property type="match status" value="1"/>
</dbReference>
<dbReference type="PANTHER" id="PTHR34665">
    <property type="entry name" value="DUF3741 DOMAIN-CONTAINING PROTEIN"/>
    <property type="match status" value="1"/>
</dbReference>
<sequence length="186" mass="20835">MAFSSLNNFLDKRKPKKSEMMIVDESALAKSAAWAWYEHGSGSDGRSIREVDVWSSKMEPTPSRYKLEVLRNNNNPYNNIEAVDTNSTKTSLLDNYEIEMISKQLDQYIQATHAKYHTPTAAPAAVVTNSKVVLKKKIPPKGWFWSRHVPVCGSSTNDVVECRPEKGGVPVVGVVSCRPRPWAIRA</sequence>
<dbReference type="Proteomes" id="UP001190926">
    <property type="component" value="Unassembled WGS sequence"/>
</dbReference>
<accession>A0AAD4JP91</accession>
<name>A0AAD4JP91_PERFH</name>